<dbReference type="RefSeq" id="XP_022286112.1">
    <property type="nucleotide sequence ID" value="XM_022430404.1"/>
</dbReference>
<proteinExistence type="predicted"/>
<dbReference type="AlphaFoldDB" id="A0A8B8A3R0"/>
<dbReference type="GO" id="GO:0007189">
    <property type="term" value="P:adenylate cyclase-activating G protein-coupled receptor signaling pathway"/>
    <property type="evidence" value="ECO:0007669"/>
    <property type="project" value="TreeGrafter"/>
</dbReference>
<comment type="subcellular location">
    <subcellularLocation>
        <location evidence="1">Membrane</location>
        <topology evidence="1">Multi-pass membrane protein</topology>
    </subcellularLocation>
</comment>
<evidence type="ECO:0000256" key="4">
    <source>
        <dbReference type="ARBA" id="ARBA00023136"/>
    </source>
</evidence>
<keyword evidence="4 5" id="KW-0472">Membrane</keyword>
<evidence type="ECO:0000313" key="8">
    <source>
        <dbReference type="RefSeq" id="XP_022286112.1"/>
    </source>
</evidence>
<dbReference type="RefSeq" id="XP_022286114.1">
    <property type="nucleotide sequence ID" value="XM_022430406.1"/>
</dbReference>
<feature type="transmembrane region" description="Helical" evidence="5">
    <location>
        <begin position="207"/>
        <end position="224"/>
    </location>
</feature>
<keyword evidence="7" id="KW-1185">Reference proteome</keyword>
<keyword evidence="3 5" id="KW-1133">Transmembrane helix</keyword>
<reference evidence="8 9" key="1">
    <citation type="submission" date="2025-04" db="UniProtKB">
        <authorList>
            <consortium name="RefSeq"/>
        </authorList>
    </citation>
    <scope>IDENTIFICATION</scope>
    <source>
        <tissue evidence="8 9">Whole sample</tissue>
    </source>
</reference>
<accession>A0A8B8A3R0</accession>
<dbReference type="GO" id="GO:0007166">
    <property type="term" value="P:cell surface receptor signaling pathway"/>
    <property type="evidence" value="ECO:0007669"/>
    <property type="project" value="InterPro"/>
</dbReference>
<dbReference type="GO" id="GO:0004930">
    <property type="term" value="F:G protein-coupled receptor activity"/>
    <property type="evidence" value="ECO:0007669"/>
    <property type="project" value="TreeGrafter"/>
</dbReference>
<evidence type="ECO:0000259" key="6">
    <source>
        <dbReference type="PROSITE" id="PS50261"/>
    </source>
</evidence>
<dbReference type="OrthoDB" id="100006at2759"/>
<dbReference type="PROSITE" id="PS50261">
    <property type="entry name" value="G_PROTEIN_RECEP_F2_4"/>
    <property type="match status" value="1"/>
</dbReference>
<evidence type="ECO:0000256" key="5">
    <source>
        <dbReference type="SAM" id="Phobius"/>
    </source>
</evidence>
<dbReference type="Proteomes" id="UP000694844">
    <property type="component" value="Chromosome 5"/>
</dbReference>
<dbReference type="PANTHER" id="PTHR23112">
    <property type="entry name" value="G PROTEIN-COUPLED RECEPTOR 157-RELATED"/>
    <property type="match status" value="1"/>
</dbReference>
<dbReference type="SUPFAM" id="SSF81321">
    <property type="entry name" value="Family A G protein-coupled receptor-like"/>
    <property type="match status" value="1"/>
</dbReference>
<sequence>MSSHNSSSENLTSSDPISLPPLILGLSFLSCCLSIIGAVVIFATYCLVAVAKNQTRQLLVYLTIADLMTAVGNLIGVVRYALREETEYILEQKEMKYNCTVTDSVCFVQSAVTTFSTLASFFWTSIIMIHILMTLITQQEWSKLVNRVIYNIVAWGVPLVITFLAIGYDVLGEDFFITTGPWCWIKGCMEQDKVINWMALTGKGWEVATYFLTMTFYLIIKFYMVKRSLRFEVRSQNHLREEDELYIMIFFVIIILRVSGTIRFFIAMFKTAHSSNIEKFDAIELGLLYIQSFGDSAQAFANCILFCIRDTAVRQDIWRRIRTCVRCRSPDEEERARLLQNSVN</sequence>
<dbReference type="InterPro" id="IPR017981">
    <property type="entry name" value="GPCR_2-like_7TM"/>
</dbReference>
<dbReference type="GeneID" id="111099059"/>
<dbReference type="PANTHER" id="PTHR23112:SF47">
    <property type="entry name" value="G-PROTEIN COUPLED RECEPTOR 157"/>
    <property type="match status" value="1"/>
</dbReference>
<dbReference type="KEGG" id="cvn:111099059"/>
<feature type="transmembrane region" description="Helical" evidence="5">
    <location>
        <begin position="22"/>
        <end position="51"/>
    </location>
</feature>
<dbReference type="RefSeq" id="XP_022286113.1">
    <property type="nucleotide sequence ID" value="XM_022430405.1"/>
</dbReference>
<name>A0A8B8A3R0_CRAVI</name>
<evidence type="ECO:0000313" key="7">
    <source>
        <dbReference type="Proteomes" id="UP000694844"/>
    </source>
</evidence>
<feature type="domain" description="G-protein coupled receptors family 2 profile 2" evidence="6">
    <location>
        <begin position="23"/>
        <end position="310"/>
    </location>
</feature>
<dbReference type="Gene3D" id="1.20.1070.10">
    <property type="entry name" value="Rhodopsin 7-helix transmembrane proteins"/>
    <property type="match status" value="1"/>
</dbReference>
<feature type="transmembrane region" description="Helical" evidence="5">
    <location>
        <begin position="245"/>
        <end position="269"/>
    </location>
</feature>
<protein>
    <submittedName>
        <fullName evidence="8 9">G-protein coupled receptor 157-like</fullName>
    </submittedName>
</protein>
<feature type="transmembrane region" description="Helical" evidence="5">
    <location>
        <begin position="118"/>
        <end position="136"/>
    </location>
</feature>
<feature type="transmembrane region" description="Helical" evidence="5">
    <location>
        <begin position="148"/>
        <end position="168"/>
    </location>
</feature>
<feature type="transmembrane region" description="Helical" evidence="5">
    <location>
        <begin position="58"/>
        <end position="82"/>
    </location>
</feature>
<evidence type="ECO:0000256" key="2">
    <source>
        <dbReference type="ARBA" id="ARBA00022692"/>
    </source>
</evidence>
<organism evidence="7 8">
    <name type="scientific">Crassostrea virginica</name>
    <name type="common">Eastern oyster</name>
    <dbReference type="NCBI Taxonomy" id="6565"/>
    <lineage>
        <taxon>Eukaryota</taxon>
        <taxon>Metazoa</taxon>
        <taxon>Spiralia</taxon>
        <taxon>Lophotrochozoa</taxon>
        <taxon>Mollusca</taxon>
        <taxon>Bivalvia</taxon>
        <taxon>Autobranchia</taxon>
        <taxon>Pteriomorphia</taxon>
        <taxon>Ostreida</taxon>
        <taxon>Ostreoidea</taxon>
        <taxon>Ostreidae</taxon>
        <taxon>Crassostrea</taxon>
    </lineage>
</organism>
<evidence type="ECO:0000256" key="3">
    <source>
        <dbReference type="ARBA" id="ARBA00022989"/>
    </source>
</evidence>
<keyword evidence="2 5" id="KW-0812">Transmembrane</keyword>
<gene>
    <name evidence="8 9 10" type="primary">LOC111099059</name>
</gene>
<evidence type="ECO:0000313" key="10">
    <source>
        <dbReference type="RefSeq" id="XP_022286114.1"/>
    </source>
</evidence>
<dbReference type="GO" id="GO:0005886">
    <property type="term" value="C:plasma membrane"/>
    <property type="evidence" value="ECO:0007669"/>
    <property type="project" value="TreeGrafter"/>
</dbReference>
<evidence type="ECO:0000256" key="1">
    <source>
        <dbReference type="ARBA" id="ARBA00004141"/>
    </source>
</evidence>
<evidence type="ECO:0000313" key="9">
    <source>
        <dbReference type="RefSeq" id="XP_022286113.1"/>
    </source>
</evidence>